<dbReference type="RefSeq" id="XP_056858419.1">
    <property type="nucleotide sequence ID" value="XM_057002439.1"/>
</dbReference>
<reference evidence="3" key="1">
    <citation type="submission" date="2025-08" db="UniProtKB">
        <authorList>
            <consortium name="RefSeq"/>
        </authorList>
    </citation>
    <scope>IDENTIFICATION</scope>
    <source>
        <tissue evidence="3">Leaf</tissue>
    </source>
</reference>
<sequence length="164" mass="18826">MRPERFSQRKSKLAPRGAGPFRVLEKINDNAYRLELPGGGNDVDIDQNITPITIPKVSEGPMTRSKERRLKEGFNLAVQAIMNHLEEPPAIPIAQLTKELKGKPFQIKKKSLQEKRKPFQKMKNPFLNGKPFPNGMPFQQMKKAFPNRPTSNQGKYSHYLRFVQ</sequence>
<evidence type="ECO:0000313" key="2">
    <source>
        <dbReference type="Proteomes" id="UP000504610"/>
    </source>
</evidence>
<dbReference type="AlphaFoldDB" id="A0A9W3D3Z6"/>
<dbReference type="KEGG" id="rsz:130507789"/>
<proteinExistence type="predicted"/>
<keyword evidence="2" id="KW-1185">Reference proteome</keyword>
<evidence type="ECO:0000313" key="3">
    <source>
        <dbReference type="RefSeq" id="XP_056858419.1"/>
    </source>
</evidence>
<organism evidence="2 3">
    <name type="scientific">Raphanus sativus</name>
    <name type="common">Radish</name>
    <name type="synonym">Raphanus raphanistrum var. sativus</name>
    <dbReference type="NCBI Taxonomy" id="3726"/>
    <lineage>
        <taxon>Eukaryota</taxon>
        <taxon>Viridiplantae</taxon>
        <taxon>Streptophyta</taxon>
        <taxon>Embryophyta</taxon>
        <taxon>Tracheophyta</taxon>
        <taxon>Spermatophyta</taxon>
        <taxon>Magnoliopsida</taxon>
        <taxon>eudicotyledons</taxon>
        <taxon>Gunneridae</taxon>
        <taxon>Pentapetalae</taxon>
        <taxon>rosids</taxon>
        <taxon>malvids</taxon>
        <taxon>Brassicales</taxon>
        <taxon>Brassicaceae</taxon>
        <taxon>Brassiceae</taxon>
        <taxon>Raphanus</taxon>
    </lineage>
</organism>
<dbReference type="GeneID" id="130507789"/>
<feature type="non-terminal residue" evidence="3">
    <location>
        <position position="164"/>
    </location>
</feature>
<dbReference type="OrthoDB" id="1723102at2759"/>
<feature type="domain" description="Tf2-1-like SH3-like" evidence="1">
    <location>
        <begin position="2"/>
        <end position="38"/>
    </location>
</feature>
<dbReference type="Pfam" id="PF24626">
    <property type="entry name" value="SH3_Tf2-1"/>
    <property type="match status" value="1"/>
</dbReference>
<evidence type="ECO:0000259" key="1">
    <source>
        <dbReference type="Pfam" id="PF24626"/>
    </source>
</evidence>
<accession>A0A9W3D3Z6</accession>
<protein>
    <submittedName>
        <fullName evidence="3">Uncharacterized protein LOC130507789</fullName>
    </submittedName>
</protein>
<dbReference type="Proteomes" id="UP000504610">
    <property type="component" value="Unplaced"/>
</dbReference>
<name>A0A9W3D3Z6_RAPSA</name>
<gene>
    <name evidence="3" type="primary">LOC130507789</name>
</gene>
<dbReference type="InterPro" id="IPR056924">
    <property type="entry name" value="SH3_Tf2-1"/>
</dbReference>